<dbReference type="HOGENOM" id="CLU_019028_0_0_1"/>
<dbReference type="STRING" id="1262450.S3C194"/>
<dbReference type="PANTHER" id="PTHR11575:SF22">
    <property type="entry name" value="ADL392WP"/>
    <property type="match status" value="1"/>
</dbReference>
<dbReference type="InterPro" id="IPR036907">
    <property type="entry name" value="5'-Nucleotdase_C_sf"/>
</dbReference>
<dbReference type="SUPFAM" id="SSF55816">
    <property type="entry name" value="5'-nucleotidase (syn. UDP-sugar hydrolase), C-terminal domain"/>
    <property type="match status" value="1"/>
</dbReference>
<dbReference type="InterPro" id="IPR006179">
    <property type="entry name" value="5_nucleotidase/apyrase"/>
</dbReference>
<gene>
    <name evidence="4" type="ORF">F503_07945</name>
</gene>
<dbReference type="InterPro" id="IPR053828">
    <property type="entry name" value="Nucleosidase_C"/>
</dbReference>
<dbReference type="GO" id="GO:0005576">
    <property type="term" value="C:extracellular region"/>
    <property type="evidence" value="ECO:0007669"/>
    <property type="project" value="UniProtKB-ARBA"/>
</dbReference>
<dbReference type="eggNOG" id="KOG4419">
    <property type="taxonomic scope" value="Eukaryota"/>
</dbReference>
<dbReference type="GO" id="GO:0016787">
    <property type="term" value="F:hydrolase activity"/>
    <property type="evidence" value="ECO:0007669"/>
    <property type="project" value="InterPro"/>
</dbReference>
<dbReference type="PANTHER" id="PTHR11575">
    <property type="entry name" value="5'-NUCLEOTIDASE-RELATED"/>
    <property type="match status" value="1"/>
</dbReference>
<evidence type="ECO:0000256" key="2">
    <source>
        <dbReference type="SAM" id="SignalP"/>
    </source>
</evidence>
<sequence length="653" mass="72334">MKSFIGAAATAALFSTAAFACDTCYGPASRVEHVRLAKRIQPGAPEATYGPTRPLEWGQVNFMHTTDTHGWLAGHLKEANYGADFGDFISFSLHMKQQAKKMGVDLLLVDTGDLHDGTGLSDTTNPDGALSNPVFEQLKSYDLLTIGNHELYVAEVAYDTFNDFSAYWGEKYLTSNVQIYNKATSQWDYIGRKYRYFTTENGLRVLAFGILFDFKGNANISKVIPAKTMVQQDWFTEVINDSSKPVDLFVLIGHNIARPATSGSTFPVVHEAIRAAHPDTPIQIFGGHSHIRDFAVVDESSTALEAGRYCETVGWLSMSGFDKTNSGLKSAKSPRGVPNPTRKATSNSTSPFTYARRYLDWNRYTFKYHSIESEKGRSGKFDCKPGLKASADIAAIRTEQRLGEVYGCVPNFYCQTCVPFTNDTNIFTLLSKALSEIVVNTDRSDKSRMIFANTGSVRFDMHKGPFTKDDNYIISPFSDVFLYIPDVPYADAQNLLSQLNGGGADKKRGLASAYDEAIFGRQAACVDPVVGLARRDGHDHGMGTVRRQVQETSGYTTSDDFGTDGDDTKHLAIPNYEVPNYFGVNANFPETGTPETVDVVFFDFIESYILSYLGSAYNANMVTYYISENFTAQDYLLPYVQKNWATNLDSCPL</sequence>
<evidence type="ECO:0000256" key="1">
    <source>
        <dbReference type="SAM" id="MobiDB-lite"/>
    </source>
</evidence>
<dbReference type="GO" id="GO:0005829">
    <property type="term" value="C:cytosol"/>
    <property type="evidence" value="ECO:0007669"/>
    <property type="project" value="TreeGrafter"/>
</dbReference>
<dbReference type="Proteomes" id="UP000016923">
    <property type="component" value="Unassembled WGS sequence"/>
</dbReference>
<name>S3C194_OPHP1</name>
<evidence type="ECO:0000313" key="4">
    <source>
        <dbReference type="EMBL" id="EPE07294.1"/>
    </source>
</evidence>
<evidence type="ECO:0000259" key="3">
    <source>
        <dbReference type="Pfam" id="PF21953"/>
    </source>
</evidence>
<dbReference type="InterPro" id="IPR041823">
    <property type="entry name" value="YHR202W_N"/>
</dbReference>
<dbReference type="OrthoDB" id="7722975at2759"/>
<keyword evidence="5" id="KW-1185">Reference proteome</keyword>
<feature type="domain" description="Putative 5'-nucleotidase C-terminal" evidence="3">
    <location>
        <begin position="413"/>
        <end position="610"/>
    </location>
</feature>
<feature type="region of interest" description="Disordered" evidence="1">
    <location>
        <begin position="326"/>
        <end position="349"/>
    </location>
</feature>
<dbReference type="CDD" id="cd07407">
    <property type="entry name" value="MPP_YHR202W_N"/>
    <property type="match status" value="1"/>
</dbReference>
<dbReference type="AlphaFoldDB" id="S3C194"/>
<dbReference type="Gene3D" id="3.60.21.10">
    <property type="match status" value="1"/>
</dbReference>
<dbReference type="PIRSF" id="PIRSF017316">
    <property type="entry name" value="Pesterase_C1039"/>
    <property type="match status" value="1"/>
</dbReference>
<dbReference type="PROSITE" id="PS51257">
    <property type="entry name" value="PROKAR_LIPOPROTEIN"/>
    <property type="match status" value="1"/>
</dbReference>
<dbReference type="Gene3D" id="3.90.780.10">
    <property type="entry name" value="5'-Nucleotidase, C-terminal domain"/>
    <property type="match status" value="2"/>
</dbReference>
<feature type="chain" id="PRO_5004518321" evidence="2">
    <location>
        <begin position="21"/>
        <end position="653"/>
    </location>
</feature>
<feature type="signal peptide" evidence="2">
    <location>
        <begin position="1"/>
        <end position="20"/>
    </location>
</feature>
<dbReference type="OMA" id="DWNRNTF"/>
<evidence type="ECO:0000313" key="5">
    <source>
        <dbReference type="Proteomes" id="UP000016923"/>
    </source>
</evidence>
<dbReference type="SUPFAM" id="SSF56300">
    <property type="entry name" value="Metallo-dependent phosphatases"/>
    <property type="match status" value="1"/>
</dbReference>
<dbReference type="EMBL" id="KE148151">
    <property type="protein sequence ID" value="EPE07294.1"/>
    <property type="molecule type" value="Genomic_DNA"/>
</dbReference>
<organism evidence="4 5">
    <name type="scientific">Ophiostoma piceae (strain UAMH 11346)</name>
    <name type="common">Sap stain fungus</name>
    <dbReference type="NCBI Taxonomy" id="1262450"/>
    <lineage>
        <taxon>Eukaryota</taxon>
        <taxon>Fungi</taxon>
        <taxon>Dikarya</taxon>
        <taxon>Ascomycota</taxon>
        <taxon>Pezizomycotina</taxon>
        <taxon>Sordariomycetes</taxon>
        <taxon>Sordariomycetidae</taxon>
        <taxon>Ophiostomatales</taxon>
        <taxon>Ophiostomataceae</taxon>
        <taxon>Ophiostoma</taxon>
    </lineage>
</organism>
<dbReference type="InterPro" id="IPR014485">
    <property type="entry name" value="Pesterase_C1039"/>
</dbReference>
<dbReference type="InterPro" id="IPR029052">
    <property type="entry name" value="Metallo-depent_PP-like"/>
</dbReference>
<reference evidence="4 5" key="1">
    <citation type="journal article" date="2013" name="BMC Genomics">
        <title>The genome and transcriptome of the pine saprophyte Ophiostoma piceae, and a comparison with the bark beetle-associated pine pathogen Grosmannia clavigera.</title>
        <authorList>
            <person name="Haridas S."/>
            <person name="Wang Y."/>
            <person name="Lim L."/>
            <person name="Massoumi Alamouti S."/>
            <person name="Jackman S."/>
            <person name="Docking R."/>
            <person name="Robertson G."/>
            <person name="Birol I."/>
            <person name="Bohlmann J."/>
            <person name="Breuil C."/>
        </authorList>
    </citation>
    <scope>NUCLEOTIDE SEQUENCE [LARGE SCALE GENOMIC DNA]</scope>
    <source>
        <strain evidence="4 5">UAMH 11346</strain>
    </source>
</reference>
<dbReference type="Pfam" id="PF21953">
    <property type="entry name" value="NadN_nucleosid_C"/>
    <property type="match status" value="1"/>
</dbReference>
<dbReference type="VEuPathDB" id="FungiDB:F503_07945"/>
<protein>
    <submittedName>
        <fullName evidence="4">Ser thr protein phosphatase</fullName>
    </submittedName>
</protein>
<proteinExistence type="predicted"/>
<keyword evidence="2" id="KW-0732">Signal</keyword>
<accession>S3C194</accession>
<dbReference type="GO" id="GO:0009166">
    <property type="term" value="P:nucleotide catabolic process"/>
    <property type="evidence" value="ECO:0007669"/>
    <property type="project" value="InterPro"/>
</dbReference>
<dbReference type="FunFam" id="3.60.21.10:FF:000043">
    <property type="entry name" value="Ser/Thr protein phosphatase family"/>
    <property type="match status" value="1"/>
</dbReference>